<dbReference type="AlphaFoldDB" id="B8D5X7"/>
<evidence type="ECO:0000313" key="2">
    <source>
        <dbReference type="Proteomes" id="UP000006903"/>
    </source>
</evidence>
<gene>
    <name evidence="1" type="ordered locus">DKAM_1182</name>
</gene>
<dbReference type="KEGG" id="dka:DKAM_1182"/>
<accession>B8D5X7</accession>
<protein>
    <submittedName>
        <fullName evidence="1">Uncharacterized protein</fullName>
    </submittedName>
</protein>
<name>B8D5X7_DESA1</name>
<dbReference type="EMBL" id="CP001140">
    <property type="protein sequence ID" value="ACL11508.1"/>
    <property type="molecule type" value="Genomic_DNA"/>
</dbReference>
<reference evidence="1 2" key="1">
    <citation type="journal article" date="2009" name="J. Bacteriol.">
        <title>Complete genome sequence of the anaerobic, protein-degrading hyperthermophilic crenarchaeon Desulfurococcus kamchatkensis.</title>
        <authorList>
            <person name="Ravin N.V."/>
            <person name="Mardanov A.V."/>
            <person name="Beletsky A.V."/>
            <person name="Kublanov I.V."/>
            <person name="Kolganova T.V."/>
            <person name="Lebedinsky A.V."/>
            <person name="Chernyh N.A."/>
            <person name="Bonch-Osmolovskaya E.A."/>
            <person name="Skryabin K.G."/>
        </authorList>
    </citation>
    <scope>NUCLEOTIDE SEQUENCE [LARGE SCALE GENOMIC DNA]</scope>
    <source>
        <strain evidence="2">DSM 18924 / JCM 16383 / VKM B-2413 / 1221n</strain>
    </source>
</reference>
<sequence>MVSTVLKILIDLAKSPRIVLDKEEALRLLTEYAVLKKSRDLEEAIRIVRNFTEYLGYSRRKFEEYINVPKDPGDALRGRVVVHRIRLFMDGAREMVEIVFDRRINIDELVSILKKMGFTEVVIEEQRI</sequence>
<dbReference type="eggNOG" id="arCOG04292">
    <property type="taxonomic scope" value="Archaea"/>
</dbReference>
<dbReference type="HOGENOM" id="CLU_161132_0_0_2"/>
<evidence type="ECO:0000313" key="1">
    <source>
        <dbReference type="EMBL" id="ACL11508.1"/>
    </source>
</evidence>
<proteinExistence type="predicted"/>
<dbReference type="STRING" id="490899.DKAM_1182"/>
<dbReference type="Proteomes" id="UP000006903">
    <property type="component" value="Chromosome"/>
</dbReference>
<organism evidence="1 2">
    <name type="scientific">Desulfurococcus amylolyticus (strain DSM 18924 / JCM 16383 / VKM B-2413 / 1221n)</name>
    <name type="common">Desulfurococcus kamchatkensis</name>
    <dbReference type="NCBI Taxonomy" id="490899"/>
    <lineage>
        <taxon>Archaea</taxon>
        <taxon>Thermoproteota</taxon>
        <taxon>Thermoprotei</taxon>
        <taxon>Desulfurococcales</taxon>
        <taxon>Desulfurococcaceae</taxon>
        <taxon>Desulfurococcus</taxon>
    </lineage>
</organism>